<dbReference type="GO" id="GO:0016020">
    <property type="term" value="C:membrane"/>
    <property type="evidence" value="ECO:0007669"/>
    <property type="project" value="UniProtKB-SubCell"/>
</dbReference>
<feature type="transmembrane region" description="Helical" evidence="5">
    <location>
        <begin position="188"/>
        <end position="204"/>
    </location>
</feature>
<evidence type="ECO:0000259" key="6">
    <source>
        <dbReference type="Pfam" id="PF04932"/>
    </source>
</evidence>
<gene>
    <name evidence="8" type="ORF">DA73_0210555</name>
    <name evidence="7" type="ORF">DA73_0400038300</name>
</gene>
<evidence type="ECO:0000256" key="2">
    <source>
        <dbReference type="ARBA" id="ARBA00022692"/>
    </source>
</evidence>
<dbReference type="InterPro" id="IPR007016">
    <property type="entry name" value="O-antigen_ligase-rel_domated"/>
</dbReference>
<evidence type="ECO:0000256" key="5">
    <source>
        <dbReference type="SAM" id="Phobius"/>
    </source>
</evidence>
<dbReference type="PANTHER" id="PTHR37422">
    <property type="entry name" value="TEICHURONIC ACID BIOSYNTHESIS PROTEIN TUAE"/>
    <property type="match status" value="1"/>
</dbReference>
<feature type="transmembrane region" description="Helical" evidence="5">
    <location>
        <begin position="28"/>
        <end position="48"/>
    </location>
</feature>
<feature type="domain" description="O-antigen ligase-related" evidence="6">
    <location>
        <begin position="193"/>
        <end position="341"/>
    </location>
</feature>
<dbReference type="EMBL" id="JHEG04000001">
    <property type="protein sequence ID" value="KAF3890651.1"/>
    <property type="molecule type" value="Genomic_DNA"/>
</dbReference>
<feature type="transmembrane region" description="Helical" evidence="5">
    <location>
        <begin position="120"/>
        <end position="143"/>
    </location>
</feature>
<dbReference type="PANTHER" id="PTHR37422:SF17">
    <property type="entry name" value="O-ANTIGEN LIGASE"/>
    <property type="match status" value="1"/>
</dbReference>
<sequence>MNTLESIWIAIAIALTNATQVRMASFPLGIGEVMILIWLLFLLKRIIICQYHFMTSLVKVNFWFWLLTFSFLNLGLLIADAMGLKASKIDHDCLAFLFIAITSIGFSLSETFYHETKKIIFYFLSFTLVFLFIIFCFPSVTPFLDSWYGGVRFTGWAENPNQLALLLSAIPFLILHILSISKNTILKAWYVLLLIVCLILGKATDSDAMLVSWVAGFGTLFYLIIINFLINFFTKKIKADIKRIYQKILGIFFIMISMGAISIIHQTISSLSTNVYDKDSQGSARMTLWKHGITAISHSPLFGLGPGAHSGETGPFLDFEAHNTFIDWGASTGIMGLIAYVSLLAWIAWNAWQQKYIFLFVAVISLAGFSTFHYVLRHPIFWFYLQVIMTLSQKPSKSFQPILVKGFNPHF</sequence>
<accession>A0A0C1RJ68</accession>
<feature type="transmembrane region" description="Helical" evidence="5">
    <location>
        <begin position="244"/>
        <end position="264"/>
    </location>
</feature>
<dbReference type="STRING" id="1479485.DA73_0210555"/>
<keyword evidence="4 5" id="KW-0472">Membrane</keyword>
<dbReference type="OrthoDB" id="507118at2"/>
<reference evidence="8" key="1">
    <citation type="journal article" date="2015" name="Genome Announc.">
        <title>Draft Genome Sequence of Tolypothrix boutellei Strain VB521301.</title>
        <authorList>
            <person name="Chandrababunaidu M.M."/>
            <person name="Singh D."/>
            <person name="Sen D."/>
            <person name="Bhan S."/>
            <person name="Das S."/>
            <person name="Gupta A."/>
            <person name="Adhikary S.P."/>
            <person name="Tripathy S."/>
        </authorList>
    </citation>
    <scope>NUCLEOTIDE SEQUENCE</scope>
    <source>
        <strain evidence="8">VB521301</strain>
    </source>
</reference>
<proteinExistence type="predicted"/>
<feature type="transmembrane region" description="Helical" evidence="5">
    <location>
        <begin position="328"/>
        <end position="349"/>
    </location>
</feature>
<keyword evidence="9" id="KW-1185">Reference proteome</keyword>
<name>A0A0C1RJ68_9CYAN</name>
<comment type="subcellular location">
    <subcellularLocation>
        <location evidence="1">Membrane</location>
        <topology evidence="1">Multi-pass membrane protein</topology>
    </subcellularLocation>
</comment>
<evidence type="ECO:0000256" key="4">
    <source>
        <dbReference type="ARBA" id="ARBA00023136"/>
    </source>
</evidence>
<evidence type="ECO:0000256" key="1">
    <source>
        <dbReference type="ARBA" id="ARBA00004141"/>
    </source>
</evidence>
<dbReference type="GO" id="GO:0016874">
    <property type="term" value="F:ligase activity"/>
    <property type="evidence" value="ECO:0007669"/>
    <property type="project" value="UniProtKB-KW"/>
</dbReference>
<protein>
    <submittedName>
        <fullName evidence="7">O-antigen ligase family protein</fullName>
    </submittedName>
</protein>
<dbReference type="Pfam" id="PF04932">
    <property type="entry name" value="Wzy_C"/>
    <property type="match status" value="1"/>
</dbReference>
<dbReference type="InterPro" id="IPR051533">
    <property type="entry name" value="WaaL-like"/>
</dbReference>
<reference evidence="7" key="2">
    <citation type="submission" date="2019-11" db="EMBL/GenBank/DDBJ databases">
        <title>Improved Assembly of Tolypothrix boutellei genome.</title>
        <authorList>
            <person name="Sarangi A.N."/>
            <person name="Mukherjee M."/>
            <person name="Ghosh S."/>
            <person name="Singh D."/>
            <person name="Das A."/>
            <person name="Kant S."/>
            <person name="Prusty A."/>
            <person name="Tripathy S."/>
        </authorList>
    </citation>
    <scope>NUCLEOTIDE SEQUENCE</scope>
    <source>
        <strain evidence="7">VB521301</strain>
    </source>
</reference>
<dbReference type="AlphaFoldDB" id="A0A0C1RJ68"/>
<feature type="transmembrane region" description="Helical" evidence="5">
    <location>
        <begin position="163"/>
        <end position="181"/>
    </location>
</feature>
<dbReference type="EMBL" id="JHEG02000037">
    <property type="protein sequence ID" value="KIE12045.1"/>
    <property type="molecule type" value="Genomic_DNA"/>
</dbReference>
<feature type="transmembrane region" description="Helical" evidence="5">
    <location>
        <begin position="210"/>
        <end position="232"/>
    </location>
</feature>
<organism evidence="8">
    <name type="scientific">Tolypothrix bouteillei VB521301</name>
    <dbReference type="NCBI Taxonomy" id="1479485"/>
    <lineage>
        <taxon>Bacteria</taxon>
        <taxon>Bacillati</taxon>
        <taxon>Cyanobacteriota</taxon>
        <taxon>Cyanophyceae</taxon>
        <taxon>Nostocales</taxon>
        <taxon>Tolypothrichaceae</taxon>
        <taxon>Tolypothrix</taxon>
    </lineage>
</organism>
<comment type="caution">
    <text evidence="8">The sequence shown here is derived from an EMBL/GenBank/DDBJ whole genome shotgun (WGS) entry which is preliminary data.</text>
</comment>
<keyword evidence="3 5" id="KW-1133">Transmembrane helix</keyword>
<evidence type="ECO:0000256" key="3">
    <source>
        <dbReference type="ARBA" id="ARBA00022989"/>
    </source>
</evidence>
<keyword evidence="7" id="KW-0436">Ligase</keyword>
<feature type="transmembrane region" description="Helical" evidence="5">
    <location>
        <begin position="94"/>
        <end position="113"/>
    </location>
</feature>
<evidence type="ECO:0000313" key="8">
    <source>
        <dbReference type="EMBL" id="KIE12045.1"/>
    </source>
</evidence>
<feature type="transmembrane region" description="Helical" evidence="5">
    <location>
        <begin position="356"/>
        <end position="376"/>
    </location>
</feature>
<evidence type="ECO:0000313" key="9">
    <source>
        <dbReference type="Proteomes" id="UP000029738"/>
    </source>
</evidence>
<feature type="transmembrane region" description="Helical" evidence="5">
    <location>
        <begin position="60"/>
        <end position="82"/>
    </location>
</feature>
<keyword evidence="2 5" id="KW-0812">Transmembrane</keyword>
<evidence type="ECO:0000313" key="7">
    <source>
        <dbReference type="EMBL" id="KAF3890651.1"/>
    </source>
</evidence>
<dbReference type="Proteomes" id="UP000029738">
    <property type="component" value="Unassembled WGS sequence"/>
</dbReference>
<dbReference type="RefSeq" id="WP_038086467.1">
    <property type="nucleotide sequence ID" value="NZ_JHEG04000001.1"/>
</dbReference>